<dbReference type="FunFam" id="3.30.365.10:FF:000025">
    <property type="entry name" value="Aldehyde oxidase 4"/>
    <property type="match status" value="2"/>
</dbReference>
<dbReference type="GO" id="GO:0005506">
    <property type="term" value="F:iron ion binding"/>
    <property type="evidence" value="ECO:0007669"/>
    <property type="project" value="InterPro"/>
</dbReference>
<reference evidence="18" key="1">
    <citation type="journal article" date="2021" name="Evol. Appl.">
        <title>The genome of the Pyrenean desman and the effects of bottlenecks and inbreeding on the genomic landscape of an endangered species.</title>
        <authorList>
            <person name="Escoda L."/>
            <person name="Castresana J."/>
        </authorList>
    </citation>
    <scope>NUCLEOTIDE SEQUENCE</scope>
    <source>
        <strain evidence="18">IBE-C5619</strain>
    </source>
</reference>
<comment type="cofactor">
    <cofactor evidence="15">
        <name>[2Fe-2S] cluster</name>
        <dbReference type="ChEBI" id="CHEBI:190135"/>
    </cofactor>
</comment>
<dbReference type="InterPro" id="IPR016167">
    <property type="entry name" value="FAD-bd_PCMH_sub1"/>
</dbReference>
<protein>
    <submittedName>
        <fullName evidence="18">Aldehyde oxidase 2</fullName>
    </submittedName>
</protein>
<keyword evidence="12" id="KW-0560">Oxidoreductase</keyword>
<feature type="domain" description="FAD-binding PCMH-type" evidence="17">
    <location>
        <begin position="299"/>
        <end position="484"/>
    </location>
</feature>
<dbReference type="PANTHER" id="PTHR45444:SF3">
    <property type="entry name" value="XANTHINE DEHYDROGENASE"/>
    <property type="match status" value="1"/>
</dbReference>
<dbReference type="InterPro" id="IPR008274">
    <property type="entry name" value="AldOxase/xan_DH_MoCoBD1"/>
</dbReference>
<evidence type="ECO:0000256" key="3">
    <source>
        <dbReference type="ARBA" id="ARBA00004496"/>
    </source>
</evidence>
<dbReference type="GO" id="GO:0051537">
    <property type="term" value="F:2 iron, 2 sulfur cluster binding"/>
    <property type="evidence" value="ECO:0007669"/>
    <property type="project" value="UniProtKB-KW"/>
</dbReference>
<dbReference type="Pfam" id="PF02738">
    <property type="entry name" value="MoCoBD_1"/>
    <property type="match status" value="2"/>
</dbReference>
<feature type="region of interest" description="Disordered" evidence="16">
    <location>
        <begin position="89"/>
        <end position="115"/>
    </location>
</feature>
<keyword evidence="7" id="KW-0500">Molybdenum</keyword>
<proteinExistence type="inferred from homology"/>
<evidence type="ECO:0000256" key="8">
    <source>
        <dbReference type="ARBA" id="ARBA00022630"/>
    </source>
</evidence>
<dbReference type="Proteomes" id="UP000700334">
    <property type="component" value="Unassembled WGS sequence"/>
</dbReference>
<evidence type="ECO:0000256" key="5">
    <source>
        <dbReference type="ARBA" id="ARBA00011738"/>
    </source>
</evidence>
<dbReference type="SUPFAM" id="SSF54665">
    <property type="entry name" value="CO dehydrogenase molybdoprotein N-domain-like"/>
    <property type="match status" value="2"/>
</dbReference>
<evidence type="ECO:0000256" key="9">
    <source>
        <dbReference type="ARBA" id="ARBA00022714"/>
    </source>
</evidence>
<dbReference type="Pfam" id="PF01799">
    <property type="entry name" value="Fer2_2"/>
    <property type="match status" value="2"/>
</dbReference>
<feature type="region of interest" description="Disordered" evidence="16">
    <location>
        <begin position="1444"/>
        <end position="1467"/>
    </location>
</feature>
<dbReference type="InterPro" id="IPR001041">
    <property type="entry name" value="2Fe-2S_ferredoxin-type"/>
</dbReference>
<dbReference type="InterPro" id="IPR012675">
    <property type="entry name" value="Beta-grasp_dom_sf"/>
</dbReference>
<keyword evidence="10" id="KW-0479">Metal-binding</keyword>
<dbReference type="GO" id="GO:0071949">
    <property type="term" value="F:FAD binding"/>
    <property type="evidence" value="ECO:0007669"/>
    <property type="project" value="InterPro"/>
</dbReference>
<name>A0A8J6DWK3_GALPY</name>
<feature type="non-terminal residue" evidence="18">
    <location>
        <position position="1"/>
    </location>
</feature>
<dbReference type="InterPro" id="IPR016169">
    <property type="entry name" value="FAD-bd_PCMH_sub2"/>
</dbReference>
<dbReference type="PROSITE" id="PS00197">
    <property type="entry name" value="2FE2S_FER_1"/>
    <property type="match status" value="2"/>
</dbReference>
<dbReference type="InterPro" id="IPR036318">
    <property type="entry name" value="FAD-bd_PCMH-like_sf"/>
</dbReference>
<dbReference type="FunFam" id="3.30.43.10:FF:000001">
    <property type="entry name" value="Xanthine dehydrogenase/oxidase"/>
    <property type="match status" value="2"/>
</dbReference>
<dbReference type="FunFam" id="3.30.465.10:FF:000004">
    <property type="entry name" value="Xanthine dehydrogenase/oxidase"/>
    <property type="match status" value="2"/>
</dbReference>
<dbReference type="InterPro" id="IPR016166">
    <property type="entry name" value="FAD-bd_PCMH"/>
</dbReference>
<keyword evidence="14" id="KW-0411">Iron-sulfur</keyword>
<evidence type="ECO:0000256" key="14">
    <source>
        <dbReference type="ARBA" id="ARBA00023014"/>
    </source>
</evidence>
<accession>A0A8J6DWK3</accession>
<dbReference type="Pfam" id="PF01315">
    <property type="entry name" value="Ald_Xan_dh_C"/>
    <property type="match status" value="2"/>
</dbReference>
<evidence type="ECO:0000256" key="15">
    <source>
        <dbReference type="ARBA" id="ARBA00034078"/>
    </source>
</evidence>
<feature type="compositionally biased region" description="Polar residues" evidence="16">
    <location>
        <begin position="3276"/>
        <end position="3292"/>
    </location>
</feature>
<dbReference type="InterPro" id="IPR006058">
    <property type="entry name" value="2Fe2S_fd_BS"/>
</dbReference>
<keyword evidence="8" id="KW-0285">Flavoprotein</keyword>
<dbReference type="SUPFAM" id="SSF56003">
    <property type="entry name" value="Molybdenum cofactor-binding domain"/>
    <property type="match status" value="2"/>
</dbReference>
<dbReference type="SUPFAM" id="SSF55447">
    <property type="entry name" value="CO dehydrogenase flavoprotein C-terminal domain-like"/>
    <property type="match status" value="2"/>
</dbReference>
<dbReference type="FunFam" id="3.30.365.10:FF:000001">
    <property type="entry name" value="Xanthine dehydrogenase oxidase"/>
    <property type="match status" value="2"/>
</dbReference>
<keyword evidence="6" id="KW-0963">Cytoplasm</keyword>
<dbReference type="EMBL" id="JAGFMF010011501">
    <property type="protein sequence ID" value="KAG8520988.1"/>
    <property type="molecule type" value="Genomic_DNA"/>
</dbReference>
<keyword evidence="19" id="KW-1185">Reference proteome</keyword>
<feature type="compositionally biased region" description="Basic and acidic residues" evidence="16">
    <location>
        <begin position="1452"/>
        <end position="1467"/>
    </location>
</feature>
<dbReference type="SMART" id="SM01092">
    <property type="entry name" value="CO_deh_flav_C"/>
    <property type="match status" value="2"/>
</dbReference>
<keyword evidence="11" id="KW-0274">FAD</keyword>
<dbReference type="Pfam" id="PF20256">
    <property type="entry name" value="MoCoBD_2"/>
    <property type="match status" value="2"/>
</dbReference>
<dbReference type="SUPFAM" id="SSF56176">
    <property type="entry name" value="FAD-binding/transporter-associated domain-like"/>
    <property type="match status" value="3"/>
</dbReference>
<dbReference type="Gene3D" id="3.30.465.10">
    <property type="match status" value="2"/>
</dbReference>
<dbReference type="FunFam" id="1.10.150.120:FF:000001">
    <property type="entry name" value="Aldehyde oxidase 1"/>
    <property type="match status" value="1"/>
</dbReference>
<dbReference type="SMART" id="SM01008">
    <property type="entry name" value="Ald_Xan_dh_C"/>
    <property type="match status" value="2"/>
</dbReference>
<evidence type="ECO:0000256" key="1">
    <source>
        <dbReference type="ARBA" id="ARBA00001924"/>
    </source>
</evidence>
<dbReference type="SUPFAM" id="SSF54292">
    <property type="entry name" value="2Fe-2S ferredoxin-like"/>
    <property type="match status" value="2"/>
</dbReference>
<dbReference type="InterPro" id="IPR002346">
    <property type="entry name" value="Mopterin_DH_FAD-bd"/>
</dbReference>
<gene>
    <name evidence="18" type="ORF">J0S82_014108</name>
</gene>
<evidence type="ECO:0000256" key="7">
    <source>
        <dbReference type="ARBA" id="ARBA00022505"/>
    </source>
</evidence>
<dbReference type="InterPro" id="IPR046867">
    <property type="entry name" value="AldOxase/xan_DH_MoCoBD2"/>
</dbReference>
<comment type="caution">
    <text evidence="18">The sequence shown here is derived from an EMBL/GenBank/DDBJ whole genome shotgun (WGS) entry which is preliminary data.</text>
</comment>
<dbReference type="Gene3D" id="1.10.150.120">
    <property type="entry name" value="[2Fe-2S]-binding domain"/>
    <property type="match status" value="2"/>
</dbReference>
<dbReference type="InterPro" id="IPR037165">
    <property type="entry name" value="AldOxase/xan_DH_Mopterin-bd_sf"/>
</dbReference>
<comment type="subunit">
    <text evidence="5">Homodimer.</text>
</comment>
<evidence type="ECO:0000256" key="12">
    <source>
        <dbReference type="ARBA" id="ARBA00023002"/>
    </source>
</evidence>
<evidence type="ECO:0000256" key="4">
    <source>
        <dbReference type="ARBA" id="ARBA00006849"/>
    </source>
</evidence>
<dbReference type="OrthoDB" id="8300278at2759"/>
<dbReference type="FunFam" id="3.30.365.10:FF:000003">
    <property type="entry name" value="Aldehyde oxidase 1"/>
    <property type="match status" value="2"/>
</dbReference>
<dbReference type="InterPro" id="IPR036856">
    <property type="entry name" value="Ald_Oxase/Xan_DH_a/b_sf"/>
</dbReference>
<dbReference type="InterPro" id="IPR005107">
    <property type="entry name" value="CO_DH_flav_C"/>
</dbReference>
<dbReference type="PANTHER" id="PTHR45444">
    <property type="entry name" value="XANTHINE DEHYDROGENASE"/>
    <property type="match status" value="1"/>
</dbReference>
<organism evidence="18 19">
    <name type="scientific">Galemys pyrenaicus</name>
    <name type="common">Iberian desman</name>
    <name type="synonym">Pyrenean desman</name>
    <dbReference type="NCBI Taxonomy" id="202257"/>
    <lineage>
        <taxon>Eukaryota</taxon>
        <taxon>Metazoa</taxon>
        <taxon>Chordata</taxon>
        <taxon>Craniata</taxon>
        <taxon>Vertebrata</taxon>
        <taxon>Euteleostomi</taxon>
        <taxon>Mammalia</taxon>
        <taxon>Eutheria</taxon>
        <taxon>Laurasiatheria</taxon>
        <taxon>Eulipotyphla</taxon>
        <taxon>Talpidae</taxon>
        <taxon>Galemys</taxon>
    </lineage>
</organism>
<evidence type="ECO:0000256" key="10">
    <source>
        <dbReference type="ARBA" id="ARBA00022723"/>
    </source>
</evidence>
<dbReference type="InterPro" id="IPR000674">
    <property type="entry name" value="Ald_Oxase/Xan_DH_a/b"/>
</dbReference>
<dbReference type="Gene3D" id="3.30.43.10">
    <property type="entry name" value="Uridine Diphospho-n-acetylenolpyruvylglucosamine Reductase, domain 2"/>
    <property type="match status" value="2"/>
</dbReference>
<feature type="domain" description="FAD-binding PCMH-type" evidence="17">
    <location>
        <begin position="2050"/>
        <end position="2273"/>
    </location>
</feature>
<evidence type="ECO:0000256" key="6">
    <source>
        <dbReference type="ARBA" id="ARBA00022490"/>
    </source>
</evidence>
<evidence type="ECO:0000256" key="11">
    <source>
        <dbReference type="ARBA" id="ARBA00022827"/>
    </source>
</evidence>
<comment type="cofactor">
    <cofactor evidence="2">
        <name>FAD</name>
        <dbReference type="ChEBI" id="CHEBI:57692"/>
    </cofactor>
</comment>
<evidence type="ECO:0000313" key="18">
    <source>
        <dbReference type="EMBL" id="KAG8520988.1"/>
    </source>
</evidence>
<dbReference type="Gene3D" id="3.90.1170.50">
    <property type="entry name" value="Aldehyde oxidase/xanthine dehydrogenase, a/b hammerhead"/>
    <property type="match status" value="2"/>
</dbReference>
<dbReference type="InterPro" id="IPR036010">
    <property type="entry name" value="2Fe-2S_ferredoxin-like_sf"/>
</dbReference>
<dbReference type="InterPro" id="IPR036683">
    <property type="entry name" value="CO_DH_flav_C_dom_sf"/>
</dbReference>
<dbReference type="Gene3D" id="3.30.365.10">
    <property type="entry name" value="Aldehyde oxidase/xanthine dehydrogenase, molybdopterin binding domain"/>
    <property type="match status" value="9"/>
</dbReference>
<dbReference type="InterPro" id="IPR036884">
    <property type="entry name" value="2Fe-2S-bd_dom_sf"/>
</dbReference>
<comment type="cofactor">
    <cofactor evidence="1">
        <name>Mo-molybdopterin</name>
        <dbReference type="ChEBI" id="CHEBI:71302"/>
    </cofactor>
</comment>
<dbReference type="CDD" id="cd00207">
    <property type="entry name" value="fer2"/>
    <property type="match status" value="1"/>
</dbReference>
<dbReference type="InterPro" id="IPR002888">
    <property type="entry name" value="2Fe-2S-bd"/>
</dbReference>
<dbReference type="Gene3D" id="3.10.20.30">
    <property type="match status" value="2"/>
</dbReference>
<evidence type="ECO:0000313" key="19">
    <source>
        <dbReference type="Proteomes" id="UP000700334"/>
    </source>
</evidence>
<dbReference type="Pfam" id="PF00941">
    <property type="entry name" value="FAD_binding_5"/>
    <property type="match status" value="2"/>
</dbReference>
<evidence type="ECO:0000256" key="2">
    <source>
        <dbReference type="ARBA" id="ARBA00001974"/>
    </source>
</evidence>
<dbReference type="SUPFAM" id="SSF47741">
    <property type="entry name" value="CO dehydrogenase ISP C-domain like"/>
    <property type="match status" value="2"/>
</dbReference>
<evidence type="ECO:0000259" key="17">
    <source>
        <dbReference type="PROSITE" id="PS51387"/>
    </source>
</evidence>
<dbReference type="Gene3D" id="3.30.390.50">
    <property type="entry name" value="CO dehydrogenase flavoprotein, C-terminal domain"/>
    <property type="match status" value="2"/>
</dbReference>
<dbReference type="FunFam" id="3.30.390.50:FF:000001">
    <property type="entry name" value="Xanthine dehydrogenase oxidase"/>
    <property type="match status" value="2"/>
</dbReference>
<dbReference type="FunFam" id="3.30.365.10:FF:000004">
    <property type="entry name" value="Xanthine dehydrogenase oxidase"/>
    <property type="match status" value="2"/>
</dbReference>
<keyword evidence="9" id="KW-0001">2Fe-2S</keyword>
<keyword evidence="13" id="KW-0408">Iron</keyword>
<evidence type="ECO:0000256" key="13">
    <source>
        <dbReference type="ARBA" id="ARBA00023004"/>
    </source>
</evidence>
<comment type="similarity">
    <text evidence="4">Belongs to the xanthine dehydrogenase family.</text>
</comment>
<evidence type="ECO:0000256" key="16">
    <source>
        <dbReference type="SAM" id="MobiDB-lite"/>
    </source>
</evidence>
<dbReference type="GO" id="GO:0005737">
    <property type="term" value="C:cytoplasm"/>
    <property type="evidence" value="ECO:0007669"/>
    <property type="project" value="UniProtKB-SubCell"/>
</dbReference>
<comment type="subcellular location">
    <subcellularLocation>
        <location evidence="3">Cytoplasm</location>
    </subcellularLocation>
</comment>
<dbReference type="GO" id="GO:0016491">
    <property type="term" value="F:oxidoreductase activity"/>
    <property type="evidence" value="ECO:0007669"/>
    <property type="project" value="UniProtKB-KW"/>
</dbReference>
<dbReference type="Pfam" id="PF03450">
    <property type="entry name" value="CO_deh_flav_C"/>
    <property type="match status" value="2"/>
</dbReference>
<dbReference type="Pfam" id="PF00111">
    <property type="entry name" value="Fer2"/>
    <property type="match status" value="1"/>
</dbReference>
<feature type="region of interest" description="Disordered" evidence="16">
    <location>
        <begin position="3276"/>
        <end position="3296"/>
    </location>
</feature>
<sequence length="3381" mass="374168">VCIVEKGTCYKVMSGDQKDVRKVGRRARYKQSSEKTPLLLDRAGQRKSSEQCLICSDGIGGISGKGLHGARSGLRGGLSGKCEWYQEHGQWRGEPGGGKARTSPSQDRVGHRAEPGTPGMCVPTLKAIRLTGTKYGCGGGGCGACTVMVSRYDPKTKKIHHYPVTACLVPICSLYGAAVTTVEGVGSIKTRIHPVQERLAKCHGTQCGFCSPGMVMSIYTLLRNHTEPTPEQIMEALGGNLCRCTGYRPIIESAKTFSVMCTKLYNEDEFQPLDPSQEPIFPPELIRMAEDPNKKRLTFQGEKTAWYTPVTLSDLLELKANFPKAPIIMGNTTVGPNIKFRDEFHPVFISPLKLPELHFVNTTNDGVTIGAGYSLAQLNDALQFIVSDQLKKKTKTCSALLKHLRTLAGAQIRNMATVGGHMVSRPNFSDLNPILAAGNAVINLVSKEGERRIPLDGPFLGKSPEADLKSEEIVLSVYIPYSTQWQFVSGLRLAQRQENAFAIVNAGMSVKFEDGTNTIQDLRMFFGSVGPTVVSASQTCKQLIGRQWDDQMLSDACQLVLDEIHIPADAEGGMVEFRRTLIISLLFKFYLKVRRGLNKLDPKKFPDIPEKFMSALQDFPIETPQGIQMFQCVDPCQPPQDPVGHPMMHQSAIKHTTGEAVYIDDMPPVDEELFLAVVTSSRTYAKILEIDTSEALALPGVVDVITAEDVPGENNHQGEILYAQNEVLCVGQIVCTVAADTYAHAKEAAKKVKIAYEDIEPKIITIEQALEHNSFLSPEKKIEQGDVEQAFKNVDQVIEGEVHVEGQEHFYMETQTILAIPKQEDKEMVLHLGTQFPTHVQEFVSAALKVPRNRIACHMKRAGGAFGGKVTKPALLGAVSAVAANKTGRPIRFILERGDDMLITAGRHPLLAKYKVGFMNNGVIKAADVEYYVNGGCTPDESEMVTEFIVLKSENAYDIPNFRCRGRACKTNLPSNTAFRGFGFPQGTVVPEAYVTAVASQCNLLPEEVKEINMYKKISKTAFKETFNPELLRRCWKECLEKASFYNRKRAAEEFNKKNFWKKKGLAVVPMKFTIGIPVTYYNQGAALVHIYLDGSVLVIHGGCELGQGLYTKMIQVASRELNIPTSYIHLSETSTDTVPNPVFTAGSMGTDIFGKAVQNACQILMSRLEPVIKKSPEGKWEEWVSKAFQESINLSATGYFKGYETFMDWKKEEGKPYPYWVYGASCSEVEIDCLTGAHKLLRTDIFMDAAFSINPALDIGQVEGAFIQGMGLYTIEELKYSPEGVLYSRSPDDYKIPTITEIPEEFYVTLVHSRNPIAIYSSKGLGEAGMFLGSSVLFAIYDAVSAARRERGLTNTFTLSSPATPELIRMTCVDQFTDMIPRDDPSTFTPWSIHVQQSLSERHSCALQLQVHGTQDALLLKQKFMVEQLYSKLLYSSMKHQGSGVEWNESGEGRGLDPRERPDRQERHLQSCADIFPKLDADPFVRPSADDQSPLQIHPSYSSCLSAQGQERAAHPCGPPDLLFTQCQTSPGPTPTPNDRLSSSLTVLRMLVLNVDAREFFPINMLKDFRPGFRLFVDSIHFPADGEGEKVAEEELREEAGPTREAQEILPSAMGDHCEVSNREKSGLSQRTATRRIVWPKQEIFFERQESLRPETQTVGDCTRVRPHGSSLLTCGEAESWAGLKLKEEELLILFLDIKKSKMVLHRSICLLNYRSALQLQEKQEVRAKSRASFEVGIGGRQEEVWGKRQAHRFPRFKRPGSKSVFTHYLLSGPPSCLHLHREKQQWLKPKSFLFISVAGAKEHSHLESEGAMPCPPRSDELVFFVNGRKVIRLTGTKYACGTGGCGACTVMVSEWDAVSKKIRHFSVTACLVPICSLYGAAVTTVEGVGSIKTKLHPVQRRHKGRASDPNMCFQERIAKSHGSQCGFCTPGMVMSMYTLMRNHPQPSEEQLMEALGGNLCRCTGYRPILESGRTFCVELNGCPQKGTGRCCLDQGENDSSSPGRKSDNISTELFVKEEFQPLDPTQELIFPPELLRMAENPVKQTLTFYGERVTWISPGTLEELLEQKVKHPEAPLILGNTSLGPAMKSQGHFHPIVLSPARISELRMVSKTSDGLTIGASCSLAQVKDILAERISELPEEKTQTYRALLKHLKSLAGQQIRNMAVGGHIISRHNYSDLNPILAVGNTTLRLASEGDQTRRPGLSHTQTFCMVQRKATFSSLLLTFKKMSFSSTEGTRQIPLNEHFLAGLASADLKPEEILESVYIPHSQKGEFVAAFRQAYCQQNALANVNAGMRVLFKEGTDTIEDLSIAYGGVGAATLGAQKSCQQFIGRRWNDSMLDEACRLLLDEISLPGWAPGGKVEFKRTLMVSFLFKFYLEVLQELKRLTKQFRVPESGRLPEISDRFLSAIEDFPVTLPQGVCRYQSVDSQQPLQDPVGRPLMHLSGLKHATGEATFCDDIPKVDKELFMALVTSTRAHAKIISTDFSEALELPGVVDVITADDIPGTNGVEGDRLLAVFCVGQIICAVLAETALQAKRAIEKIKIIYEDLEPVIFTIEDAIKHNSFLCPEKKLEQGNIEEAFEKVDQIVEGEVHVGGQEHFYMETQRVLVIPKTEDKELDIYVSTQDAALVQKAVSSTLDIPINRIICHVKRVGGAFGGKIGKPAVLGAIAAVGAIKTGHPIRLVLDREDDMLITGGRHPLFGKYKVGFMNSGRIKALDIECFVNGGCTLDESELLIEFLTLKLENAYKIRNLRFQSHACKTNLPSNTAFRGFGFPQGTLVTEACITAVAAKCGLLPEQVREKNMYKTVDKAIYKQAFNPENLIRCWNECLEKSSFHSRRIEVEAFNKKNYWKKKGIAIVPMKFSVGFGATSYHQAAALVHIYTDGSVLVTHGGNELGQGIHTKMLQVASRELQIPMSQMHICETSTATVPNAIATAASVGADVNGRAVQNACQILLKRLEPIIKKNPEGTWEDWIQAAFEQRISLSATGYFRGYKAFMDWEKGEGDPFPYYVYGAACSEVEIDCLTGAHKKIRTDIVMDACCSLNPAIDIGQVEGAFIQGMGLYTTEELNYSPEGVLYTRGPDDYKIPTITDVPEEFNVSLLPSSTTPLSIYSSKGLGESGMFLGSSVFFAIVDAVAAARRERDVTEDFVVKSPATPEWVRMACTDRFTEMFSLMMTLLPKLPLADDSVYTEMIPAISVTCLRPGGPHTARARASATSTPGAPSRGCLWPGGLYLLIPKSTTQPPDWSPHPTRAEQRFMRFLIISFIRSPSQVAGSGFSSNPQEQPDSQTEPERCQYRNITSFLVVGERKIIHVRKFTKSPAAGAPQVVKEVRLSREHLVTIVMVYMFQGSLNRIFHTESASFPLSTASQTPLECCTP</sequence>
<dbReference type="InterPro" id="IPR016208">
    <property type="entry name" value="Ald_Oxase/xanthine_DH-like"/>
</dbReference>
<dbReference type="PROSITE" id="PS51387">
    <property type="entry name" value="FAD_PCMH"/>
    <property type="match status" value="2"/>
</dbReference>
<dbReference type="FunFam" id="3.90.1170.50:FF:000001">
    <property type="entry name" value="Aldehyde oxidase 1"/>
    <property type="match status" value="2"/>
</dbReference>